<name>A0AAD5S3Q0_9FUNG</name>
<sequence>MTQEFQGATYQIRGDVIHNMLALQNASYSIAEFQNAYPTLLGDAIPFYGIRTDKGGMRRPFRADPSPFLNLTSNHNYDAPNFPTVSEKGMQISYMVVWHNTTIPPHVDSFWVMPGEGYNLDVRPPPIPDNAWPVDPVSRSDGGKGLESAWKETAVYVGVSAVVLVVLISAPVWVSAWWKWANRDPKYQLLVSNEA</sequence>
<reference evidence="2" key="1">
    <citation type="submission" date="2020-05" db="EMBL/GenBank/DDBJ databases">
        <title>Phylogenomic resolution of chytrid fungi.</title>
        <authorList>
            <person name="Stajich J.E."/>
            <person name="Amses K."/>
            <person name="Simmons R."/>
            <person name="Seto K."/>
            <person name="Myers J."/>
            <person name="Bonds A."/>
            <person name="Quandt C.A."/>
            <person name="Barry K."/>
            <person name="Liu P."/>
            <person name="Grigoriev I."/>
            <person name="Longcore J.E."/>
            <person name="James T.Y."/>
        </authorList>
    </citation>
    <scope>NUCLEOTIDE SEQUENCE</scope>
    <source>
        <strain evidence="2">JEL0318</strain>
    </source>
</reference>
<dbReference type="AlphaFoldDB" id="A0AAD5S3Q0"/>
<evidence type="ECO:0000313" key="3">
    <source>
        <dbReference type="Proteomes" id="UP001212841"/>
    </source>
</evidence>
<keyword evidence="3" id="KW-1185">Reference proteome</keyword>
<accession>A0AAD5S3Q0</accession>
<protein>
    <submittedName>
        <fullName evidence="2">Uncharacterized protein</fullName>
    </submittedName>
</protein>
<evidence type="ECO:0000256" key="1">
    <source>
        <dbReference type="SAM" id="Phobius"/>
    </source>
</evidence>
<keyword evidence="1" id="KW-1133">Transmembrane helix</keyword>
<proteinExistence type="predicted"/>
<organism evidence="2 3">
    <name type="scientific">Rhizophlyctis rosea</name>
    <dbReference type="NCBI Taxonomy" id="64517"/>
    <lineage>
        <taxon>Eukaryota</taxon>
        <taxon>Fungi</taxon>
        <taxon>Fungi incertae sedis</taxon>
        <taxon>Chytridiomycota</taxon>
        <taxon>Chytridiomycota incertae sedis</taxon>
        <taxon>Chytridiomycetes</taxon>
        <taxon>Rhizophlyctidales</taxon>
        <taxon>Rhizophlyctidaceae</taxon>
        <taxon>Rhizophlyctis</taxon>
    </lineage>
</organism>
<keyword evidence="1" id="KW-0812">Transmembrane</keyword>
<evidence type="ECO:0000313" key="2">
    <source>
        <dbReference type="EMBL" id="KAJ3041455.1"/>
    </source>
</evidence>
<gene>
    <name evidence="2" type="ORF">HK097_002267</name>
</gene>
<feature type="transmembrane region" description="Helical" evidence="1">
    <location>
        <begin position="154"/>
        <end position="178"/>
    </location>
</feature>
<keyword evidence="1" id="KW-0472">Membrane</keyword>
<dbReference type="EMBL" id="JADGJD010001484">
    <property type="protein sequence ID" value="KAJ3041455.1"/>
    <property type="molecule type" value="Genomic_DNA"/>
</dbReference>
<dbReference type="Proteomes" id="UP001212841">
    <property type="component" value="Unassembled WGS sequence"/>
</dbReference>
<comment type="caution">
    <text evidence="2">The sequence shown here is derived from an EMBL/GenBank/DDBJ whole genome shotgun (WGS) entry which is preliminary data.</text>
</comment>